<dbReference type="Gene3D" id="2.60.40.420">
    <property type="entry name" value="Cupredoxins - blue copper proteins"/>
    <property type="match status" value="3"/>
</dbReference>
<reference evidence="8" key="1">
    <citation type="submission" date="2019-05" db="EMBL/GenBank/DDBJ databases">
        <title>Isolation, diversity and antifungal activity of Actinobacteria from wheat.</title>
        <authorList>
            <person name="Yu B."/>
        </authorList>
    </citation>
    <scope>NUCLEOTIDE SEQUENCE [LARGE SCALE GENOMIC DNA]</scope>
    <source>
        <strain evidence="8">NEAU-HEGS1-5</strain>
    </source>
</reference>
<name>A0A5R8YNY4_9ACTN</name>
<evidence type="ECO:0000313" key="9">
    <source>
        <dbReference type="Proteomes" id="UP000309033"/>
    </source>
</evidence>
<dbReference type="CDD" id="cd04202">
    <property type="entry name" value="CuRO_D2_2dMcoN_like"/>
    <property type="match status" value="1"/>
</dbReference>
<feature type="transmembrane region" description="Helical" evidence="5">
    <location>
        <begin position="388"/>
        <end position="407"/>
    </location>
</feature>
<dbReference type="OrthoDB" id="345021at2"/>
<sequence length="908" mass="95230">MRSPSPPRAPRSTSPAGSPPRTPATSRPRAPTGSSRPGCADHPAPPDLAPRDFPAGRDGCPGRPGHPRVHHGRVPFRRSPPRRTPGAPPVPHRRPHNAQGVLRSRRRAARRRARPVLPRHVRRVRDAASGAGRPGRRHRLPRHERHDGHPARLAGDRDRGPRRPRGRPDGGPGDPSVRAGGRAAVRHLPAGRDRRGDGDRHHDGLPVRHGLPRPRRRGDPRRGRRPRPAGPRPDEERRRDPGARRGVTTARLIALDQILFVLVAAAWAATAGIALTGLRQPAAAGRRTRLIAAASCAAAIVVTGLRVAVTTGLAGAGWWFVAEKVTLALPLVVVPALVSAAVSLPRLLQGTATGSTRIVAFPLLVTAYGAVAGIACAVVISYPVTTGGAAAVLALFAAASAVTWRLLGPARSPRHGWQAAGTCVLALALALTIGGGWASGHLHPGHDTGGRGVSVDLLRGPAPAAAGGPAGARERVRRFTLTAQPATVRLPSGGGAEAWSFNGQVPGPVLRVRQGDLVEVVLRNRLPVQGGTVQGGTVQGGTVQASNGQAGSGQGVTIHWHGYDVPAAEDGVPGVTQDAIWPGQSHVYRFRAEDAGTYWYHSHQNSSVAVPRGLFGLLVVDPAAPAPESEDHVLALHTFGSRPTLSVDGAAPSDLLTRLTLAPGARTRLRVVNTDTRPVVLGLSGVPYRIAAVDGGDVPGATDLDGARLHLAAGGRYDLTFTVPSGPVLLTTGDRPALLINGPAMPPPAAGPIVDITRYGSAAALPARFDRETTWVLDKTLAVSGGLPRLAQTVNGKAWPNIPTPVVRQGQTVRIRVVNRGTDTHPMHPHGHHVRILSRNGVPATGLAMDTFDVAPGEVWEVALVADNPGVWMSHCHDLAHAAQGMEFHLAYEGVTTPYDMTGGNHPA</sequence>
<accession>A0A5R8YNY4</accession>
<evidence type="ECO:0000256" key="5">
    <source>
        <dbReference type="SAM" id="Phobius"/>
    </source>
</evidence>
<dbReference type="Pfam" id="PF07731">
    <property type="entry name" value="Cu-oxidase_2"/>
    <property type="match status" value="1"/>
</dbReference>
<keyword evidence="5" id="KW-1133">Transmembrane helix</keyword>
<feature type="compositionally biased region" description="Basic residues" evidence="4">
    <location>
        <begin position="103"/>
        <end position="123"/>
    </location>
</feature>
<keyword evidence="3" id="KW-0186">Copper</keyword>
<evidence type="ECO:0000259" key="6">
    <source>
        <dbReference type="Pfam" id="PF07731"/>
    </source>
</evidence>
<keyword evidence="2" id="KW-0560">Oxidoreductase</keyword>
<dbReference type="GO" id="GO:0005507">
    <property type="term" value="F:copper ion binding"/>
    <property type="evidence" value="ECO:0007669"/>
    <property type="project" value="InterPro"/>
</dbReference>
<feature type="transmembrane region" description="Helical" evidence="5">
    <location>
        <begin position="258"/>
        <end position="278"/>
    </location>
</feature>
<gene>
    <name evidence="8" type="ORF">FED44_26130</name>
</gene>
<feature type="compositionally biased region" description="Basic residues" evidence="4">
    <location>
        <begin position="65"/>
        <end position="81"/>
    </location>
</feature>
<dbReference type="AlphaFoldDB" id="A0A5R8YNY4"/>
<evidence type="ECO:0000256" key="1">
    <source>
        <dbReference type="ARBA" id="ARBA00022723"/>
    </source>
</evidence>
<evidence type="ECO:0000256" key="3">
    <source>
        <dbReference type="ARBA" id="ARBA00023008"/>
    </source>
</evidence>
<dbReference type="InterPro" id="IPR045087">
    <property type="entry name" value="Cu-oxidase_fam"/>
</dbReference>
<feature type="transmembrane region" description="Helical" evidence="5">
    <location>
        <begin position="290"/>
        <end position="321"/>
    </location>
</feature>
<evidence type="ECO:0008006" key="10">
    <source>
        <dbReference type="Google" id="ProtNLM"/>
    </source>
</evidence>
<keyword evidence="1" id="KW-0479">Metal-binding</keyword>
<feature type="compositionally biased region" description="Low complexity" evidence="4">
    <location>
        <begin position="23"/>
        <end position="32"/>
    </location>
</feature>
<dbReference type="InterPro" id="IPR008972">
    <property type="entry name" value="Cupredoxin"/>
</dbReference>
<dbReference type="GO" id="GO:0016491">
    <property type="term" value="F:oxidoreductase activity"/>
    <property type="evidence" value="ECO:0007669"/>
    <property type="project" value="UniProtKB-KW"/>
</dbReference>
<feature type="transmembrane region" description="Helical" evidence="5">
    <location>
        <begin position="360"/>
        <end position="382"/>
    </location>
</feature>
<organism evidence="8 9">
    <name type="scientific">Microbispora triticiradicis</name>
    <dbReference type="NCBI Taxonomy" id="2200763"/>
    <lineage>
        <taxon>Bacteria</taxon>
        <taxon>Bacillati</taxon>
        <taxon>Actinomycetota</taxon>
        <taxon>Actinomycetes</taxon>
        <taxon>Streptosporangiales</taxon>
        <taxon>Streptosporangiaceae</taxon>
        <taxon>Microbispora</taxon>
    </lineage>
</organism>
<keyword evidence="5" id="KW-0812">Transmembrane</keyword>
<dbReference type="Pfam" id="PF07732">
    <property type="entry name" value="Cu-oxidase_3"/>
    <property type="match status" value="2"/>
</dbReference>
<feature type="domain" description="Plastocyanin-like" evidence="6">
    <location>
        <begin position="792"/>
        <end position="888"/>
    </location>
</feature>
<protein>
    <recommendedName>
        <fullName evidence="10">Multicopper oxidase family protein</fullName>
    </recommendedName>
</protein>
<feature type="region of interest" description="Disordered" evidence="4">
    <location>
        <begin position="1"/>
        <end position="244"/>
    </location>
</feature>
<dbReference type="InterPro" id="IPR002355">
    <property type="entry name" value="Cu_oxidase_Cu_BS"/>
</dbReference>
<feature type="compositionally biased region" description="Basic and acidic residues" evidence="4">
    <location>
        <begin position="144"/>
        <end position="161"/>
    </location>
</feature>
<feature type="transmembrane region" description="Helical" evidence="5">
    <location>
        <begin position="327"/>
        <end position="348"/>
    </location>
</feature>
<dbReference type="SUPFAM" id="SSF49503">
    <property type="entry name" value="Cupredoxins"/>
    <property type="match status" value="3"/>
</dbReference>
<evidence type="ECO:0000259" key="7">
    <source>
        <dbReference type="Pfam" id="PF07732"/>
    </source>
</evidence>
<dbReference type="EMBL" id="VANP01000011">
    <property type="protein sequence ID" value="TLP55202.1"/>
    <property type="molecule type" value="Genomic_DNA"/>
</dbReference>
<feature type="compositionally biased region" description="Basic and acidic residues" evidence="4">
    <location>
        <begin position="232"/>
        <end position="243"/>
    </location>
</feature>
<dbReference type="Proteomes" id="UP000309033">
    <property type="component" value="Unassembled WGS sequence"/>
</dbReference>
<comment type="caution">
    <text evidence="8">The sequence shown here is derived from an EMBL/GenBank/DDBJ whole genome shotgun (WGS) entry which is preliminary data.</text>
</comment>
<feature type="domain" description="Plastocyanin-like" evidence="7">
    <location>
        <begin position="491"/>
        <end position="527"/>
    </location>
</feature>
<evidence type="ECO:0000313" key="8">
    <source>
        <dbReference type="EMBL" id="TLP55202.1"/>
    </source>
</evidence>
<dbReference type="PROSITE" id="PS00080">
    <property type="entry name" value="MULTICOPPER_OXIDASE2"/>
    <property type="match status" value="1"/>
</dbReference>
<keyword evidence="5" id="KW-0472">Membrane</keyword>
<dbReference type="InterPro" id="IPR011706">
    <property type="entry name" value="Cu-oxidase_C"/>
</dbReference>
<feature type="compositionally biased region" description="Basic residues" evidence="4">
    <location>
        <begin position="210"/>
        <end position="227"/>
    </location>
</feature>
<proteinExistence type="predicted"/>
<dbReference type="PANTHER" id="PTHR11709">
    <property type="entry name" value="MULTI-COPPER OXIDASE"/>
    <property type="match status" value="1"/>
</dbReference>
<keyword evidence="9" id="KW-1185">Reference proteome</keyword>
<dbReference type="InterPro" id="IPR011707">
    <property type="entry name" value="Cu-oxidase-like_N"/>
</dbReference>
<feature type="compositionally biased region" description="Basic residues" evidence="4">
    <location>
        <begin position="134"/>
        <end position="143"/>
    </location>
</feature>
<evidence type="ECO:0000256" key="2">
    <source>
        <dbReference type="ARBA" id="ARBA00023002"/>
    </source>
</evidence>
<dbReference type="PANTHER" id="PTHR11709:SF394">
    <property type="entry name" value="FI03373P-RELATED"/>
    <property type="match status" value="1"/>
</dbReference>
<feature type="transmembrane region" description="Helical" evidence="5">
    <location>
        <begin position="419"/>
        <end position="438"/>
    </location>
</feature>
<evidence type="ECO:0000256" key="4">
    <source>
        <dbReference type="SAM" id="MobiDB-lite"/>
    </source>
</evidence>
<feature type="domain" description="Plastocyanin-like" evidence="7">
    <location>
        <begin position="554"/>
        <end position="623"/>
    </location>
</feature>
<feature type="compositionally biased region" description="Basic and acidic residues" evidence="4">
    <location>
        <begin position="190"/>
        <end position="206"/>
    </location>
</feature>